<reference evidence="2" key="1">
    <citation type="submission" date="2023-03" db="EMBL/GenBank/DDBJ databases">
        <title>Massive genome expansion in bonnet fungi (Mycena s.s.) driven by repeated elements and novel gene families across ecological guilds.</title>
        <authorList>
            <consortium name="Lawrence Berkeley National Laboratory"/>
            <person name="Harder C.B."/>
            <person name="Miyauchi S."/>
            <person name="Viragh M."/>
            <person name="Kuo A."/>
            <person name="Thoen E."/>
            <person name="Andreopoulos B."/>
            <person name="Lu D."/>
            <person name="Skrede I."/>
            <person name="Drula E."/>
            <person name="Henrissat B."/>
            <person name="Morin E."/>
            <person name="Kohler A."/>
            <person name="Barry K."/>
            <person name="LaButti K."/>
            <person name="Morin E."/>
            <person name="Salamov A."/>
            <person name="Lipzen A."/>
            <person name="Mereny Z."/>
            <person name="Hegedus B."/>
            <person name="Baldrian P."/>
            <person name="Stursova M."/>
            <person name="Weitz H."/>
            <person name="Taylor A."/>
            <person name="Grigoriev I.V."/>
            <person name="Nagy L.G."/>
            <person name="Martin F."/>
            <person name="Kauserud H."/>
        </authorList>
    </citation>
    <scope>NUCLEOTIDE SEQUENCE</scope>
    <source>
        <strain evidence="2">CBHHK173m</strain>
    </source>
</reference>
<feature type="compositionally biased region" description="Basic residues" evidence="1">
    <location>
        <begin position="244"/>
        <end position="257"/>
    </location>
</feature>
<dbReference type="EMBL" id="JARJCN010000154">
    <property type="protein sequence ID" value="KAJ7067688.1"/>
    <property type="molecule type" value="Genomic_DNA"/>
</dbReference>
<dbReference type="Proteomes" id="UP001222325">
    <property type="component" value="Unassembled WGS sequence"/>
</dbReference>
<gene>
    <name evidence="2" type="ORF">B0H15DRAFT_871989</name>
</gene>
<proteinExistence type="predicted"/>
<evidence type="ECO:0000313" key="2">
    <source>
        <dbReference type="EMBL" id="KAJ7067688.1"/>
    </source>
</evidence>
<dbReference type="AlphaFoldDB" id="A0AAD6TKW3"/>
<evidence type="ECO:0000313" key="3">
    <source>
        <dbReference type="Proteomes" id="UP001222325"/>
    </source>
</evidence>
<dbReference type="InterPro" id="IPR036028">
    <property type="entry name" value="SH3-like_dom_sf"/>
</dbReference>
<keyword evidence="3" id="KW-1185">Reference proteome</keyword>
<feature type="compositionally biased region" description="Acidic residues" evidence="1">
    <location>
        <begin position="568"/>
        <end position="582"/>
    </location>
</feature>
<feature type="compositionally biased region" description="Pro residues" evidence="1">
    <location>
        <begin position="27"/>
        <end position="44"/>
    </location>
</feature>
<feature type="compositionally biased region" description="Basic and acidic residues" evidence="1">
    <location>
        <begin position="553"/>
        <end position="564"/>
    </location>
</feature>
<feature type="region of interest" description="Disordered" evidence="1">
    <location>
        <begin position="307"/>
        <end position="363"/>
    </location>
</feature>
<evidence type="ECO:0000256" key="1">
    <source>
        <dbReference type="SAM" id="MobiDB-lite"/>
    </source>
</evidence>
<dbReference type="CDD" id="cd00174">
    <property type="entry name" value="SH3"/>
    <property type="match status" value="1"/>
</dbReference>
<feature type="compositionally biased region" description="Acidic residues" evidence="1">
    <location>
        <begin position="338"/>
        <end position="362"/>
    </location>
</feature>
<feature type="region of interest" description="Disordered" evidence="1">
    <location>
        <begin position="1"/>
        <end position="257"/>
    </location>
</feature>
<comment type="caution">
    <text evidence="2">The sequence shown here is derived from an EMBL/GenBank/DDBJ whole genome shotgun (WGS) entry which is preliminary data.</text>
</comment>
<organism evidence="2 3">
    <name type="scientific">Mycena belliarum</name>
    <dbReference type="NCBI Taxonomy" id="1033014"/>
    <lineage>
        <taxon>Eukaryota</taxon>
        <taxon>Fungi</taxon>
        <taxon>Dikarya</taxon>
        <taxon>Basidiomycota</taxon>
        <taxon>Agaricomycotina</taxon>
        <taxon>Agaricomycetes</taxon>
        <taxon>Agaricomycetidae</taxon>
        <taxon>Agaricales</taxon>
        <taxon>Marasmiineae</taxon>
        <taxon>Mycenaceae</taxon>
        <taxon>Mycena</taxon>
    </lineage>
</organism>
<feature type="compositionally biased region" description="Low complexity" evidence="1">
    <location>
        <begin position="151"/>
        <end position="187"/>
    </location>
</feature>
<feature type="compositionally biased region" description="Low complexity" evidence="1">
    <location>
        <begin position="231"/>
        <end position="243"/>
    </location>
</feature>
<protein>
    <recommendedName>
        <fullName evidence="4">SH3 domain-containing protein</fullName>
    </recommendedName>
</protein>
<feature type="compositionally biased region" description="Low complexity" evidence="1">
    <location>
        <begin position="109"/>
        <end position="118"/>
    </location>
</feature>
<evidence type="ECO:0008006" key="4">
    <source>
        <dbReference type="Google" id="ProtNLM"/>
    </source>
</evidence>
<accession>A0AAD6TKW3</accession>
<name>A0AAD6TKW3_9AGAR</name>
<feature type="compositionally biased region" description="Low complexity" evidence="1">
    <location>
        <begin position="129"/>
        <end position="143"/>
    </location>
</feature>
<feature type="region of interest" description="Disordered" evidence="1">
    <location>
        <begin position="552"/>
        <end position="582"/>
    </location>
</feature>
<sequence>MASALVSDSKEHPQPPHLSLNINTPPSASPFPSPSSSFLPPPIPGAHEFAMRPPPPSKRRSPRSRTASEEDPRPNESPQYELRARDAESPGPTTPRPFLATSPGPPSPVSATTPTAATMQTSPSTYLPATASTATSGATATATIVHPASPPTATSTSTASAPASAVTTAQRASFTPGDGPSSSGMTPPTTPSAKRVSFPAGDIPSSTRPAPPSPALSRRASGVLTLAPLQRSPSNSSSRASGSHSRRTSRVLAGARHRLSMSTTAADVELADAEALGDALTESPVAAPERAVITIRDFAFAREDARHAGLGPDVPPACDPRRLARRLRRRSTGSAQETDSDWEGEDGGEWEDGGEGWGEGEGEQAGWMAGAELLLGKGRLTMPLDEGGVGPADFARNFGGAEEEGLYYEEAHSPPDQGTEGAPGIYRAAFEFEGVDDAEVDLEEGQLVCVTGGGASGWAVVRSYPNAPALHLGGLLDVHERIGARTDVGSVWTEWWAEHMAATGGEAGAPDKRALAPASYLVLVRGEGESEDDAKERLDAYLEWLAQEQAKQAAEEAELRREAGGESPPDEAYEDAQEGGTA</sequence>
<dbReference type="SUPFAM" id="SSF50044">
    <property type="entry name" value="SH3-domain"/>
    <property type="match status" value="1"/>
</dbReference>